<dbReference type="InterPro" id="IPR049012">
    <property type="entry name" value="Mutator_transp_dom"/>
</dbReference>
<dbReference type="Pfam" id="PF20700">
    <property type="entry name" value="Mutator"/>
    <property type="match status" value="1"/>
</dbReference>
<gene>
    <name evidence="2" type="ORF">PAPOLLO_LOCUS10329</name>
</gene>
<dbReference type="Proteomes" id="UP000691718">
    <property type="component" value="Unassembled WGS sequence"/>
</dbReference>
<dbReference type="EMBL" id="CAJQZP010000738">
    <property type="protein sequence ID" value="CAG4981855.1"/>
    <property type="molecule type" value="Genomic_DNA"/>
</dbReference>
<dbReference type="AlphaFoldDB" id="A0A8S3WVS3"/>
<name>A0A8S3WVS3_PARAO</name>
<keyword evidence="3" id="KW-1185">Reference proteome</keyword>
<accession>A0A8S3WVS3</accession>
<comment type="caution">
    <text evidence="2">The sequence shown here is derived from an EMBL/GenBank/DDBJ whole genome shotgun (WGS) entry which is preliminary data.</text>
</comment>
<evidence type="ECO:0000313" key="2">
    <source>
        <dbReference type="EMBL" id="CAG4981855.1"/>
    </source>
</evidence>
<feature type="domain" description="Mutator-like transposase" evidence="1">
    <location>
        <begin position="1"/>
        <end position="65"/>
    </location>
</feature>
<evidence type="ECO:0000259" key="1">
    <source>
        <dbReference type="Pfam" id="PF20700"/>
    </source>
</evidence>
<organism evidence="2 3">
    <name type="scientific">Parnassius apollo</name>
    <name type="common">Apollo butterfly</name>
    <name type="synonym">Papilio apollo</name>
    <dbReference type="NCBI Taxonomy" id="110799"/>
    <lineage>
        <taxon>Eukaryota</taxon>
        <taxon>Metazoa</taxon>
        <taxon>Ecdysozoa</taxon>
        <taxon>Arthropoda</taxon>
        <taxon>Hexapoda</taxon>
        <taxon>Insecta</taxon>
        <taxon>Pterygota</taxon>
        <taxon>Neoptera</taxon>
        <taxon>Endopterygota</taxon>
        <taxon>Lepidoptera</taxon>
        <taxon>Glossata</taxon>
        <taxon>Ditrysia</taxon>
        <taxon>Papilionoidea</taxon>
        <taxon>Papilionidae</taxon>
        <taxon>Parnassiinae</taxon>
        <taxon>Parnassini</taxon>
        <taxon>Parnassius</taxon>
        <taxon>Parnassius</taxon>
    </lineage>
</organism>
<sequence>MDIPIFTKTTYAQVKNKVYEKWESTSVESMAAAAMRERDAAIAEETLSKDDIPLIDIYADACWIQTILQSLLSKSRSLLEDVDNNAVESFNDVIAKVVGER</sequence>
<protein>
    <submittedName>
        <fullName evidence="2">(apollo) hypothetical protein</fullName>
    </submittedName>
</protein>
<reference evidence="2" key="1">
    <citation type="submission" date="2021-04" db="EMBL/GenBank/DDBJ databases">
        <authorList>
            <person name="Tunstrom K."/>
        </authorList>
    </citation>
    <scope>NUCLEOTIDE SEQUENCE</scope>
</reference>
<proteinExistence type="predicted"/>
<evidence type="ECO:0000313" key="3">
    <source>
        <dbReference type="Proteomes" id="UP000691718"/>
    </source>
</evidence>